<reference evidence="3" key="1">
    <citation type="journal article" date="2019" name="Int. J. Syst. Evol. Microbiol.">
        <title>The Global Catalogue of Microorganisms (GCM) 10K type strain sequencing project: providing services to taxonomists for standard genome sequencing and annotation.</title>
        <authorList>
            <consortium name="The Broad Institute Genomics Platform"/>
            <consortium name="The Broad Institute Genome Sequencing Center for Infectious Disease"/>
            <person name="Wu L."/>
            <person name="Ma J."/>
        </authorList>
    </citation>
    <scope>NUCLEOTIDE SEQUENCE [LARGE SCALE GENOMIC DNA]</scope>
    <source>
        <strain evidence="3">KCTC 52232</strain>
    </source>
</reference>
<keyword evidence="3" id="KW-1185">Reference proteome</keyword>
<dbReference type="InterPro" id="IPR014922">
    <property type="entry name" value="YdhG-like"/>
</dbReference>
<evidence type="ECO:0000259" key="1">
    <source>
        <dbReference type="Pfam" id="PF08818"/>
    </source>
</evidence>
<gene>
    <name evidence="2" type="ORF">ACFSYC_08215</name>
</gene>
<dbReference type="SUPFAM" id="SSF159888">
    <property type="entry name" value="YdhG-like"/>
    <property type="match status" value="1"/>
</dbReference>
<dbReference type="Proteomes" id="UP001597601">
    <property type="component" value="Unassembled WGS sequence"/>
</dbReference>
<evidence type="ECO:0000313" key="2">
    <source>
        <dbReference type="EMBL" id="MFD2864671.1"/>
    </source>
</evidence>
<sequence>MKGEPAKNIDEYIAGYPEDVQQLLQIIRTTIQQAAPDATETIGYGIPTFILNGNLVHFGGYKKHIGFYPAPMGIEAFAAETAQYETGKGTMQFQLDKPLPLDLITKIVKFRVEKNLEKAKKKK</sequence>
<name>A0ABW5XMJ3_9SPHI</name>
<dbReference type="Pfam" id="PF08818">
    <property type="entry name" value="DUF1801"/>
    <property type="match status" value="1"/>
</dbReference>
<accession>A0ABW5XMJ3</accession>
<evidence type="ECO:0000313" key="3">
    <source>
        <dbReference type="Proteomes" id="UP001597601"/>
    </source>
</evidence>
<feature type="domain" description="YdhG-like" evidence="1">
    <location>
        <begin position="21"/>
        <end position="112"/>
    </location>
</feature>
<dbReference type="RefSeq" id="WP_377125560.1">
    <property type="nucleotide sequence ID" value="NZ_JBHUHN010000001.1"/>
</dbReference>
<dbReference type="EMBL" id="JBHUON010000007">
    <property type="protein sequence ID" value="MFD2864671.1"/>
    <property type="molecule type" value="Genomic_DNA"/>
</dbReference>
<comment type="caution">
    <text evidence="2">The sequence shown here is derived from an EMBL/GenBank/DDBJ whole genome shotgun (WGS) entry which is preliminary data.</text>
</comment>
<organism evidence="2 3">
    <name type="scientific">Mucilaginibacter antarcticus</name>
    <dbReference type="NCBI Taxonomy" id="1855725"/>
    <lineage>
        <taxon>Bacteria</taxon>
        <taxon>Pseudomonadati</taxon>
        <taxon>Bacteroidota</taxon>
        <taxon>Sphingobacteriia</taxon>
        <taxon>Sphingobacteriales</taxon>
        <taxon>Sphingobacteriaceae</taxon>
        <taxon>Mucilaginibacter</taxon>
    </lineage>
</organism>
<dbReference type="Gene3D" id="3.90.1150.200">
    <property type="match status" value="1"/>
</dbReference>
<protein>
    <submittedName>
        <fullName evidence="2">Iron chaperone</fullName>
    </submittedName>
</protein>
<proteinExistence type="predicted"/>